<evidence type="ECO:0000313" key="2">
    <source>
        <dbReference type="EMBL" id="KAJ1114661.1"/>
    </source>
</evidence>
<dbReference type="Proteomes" id="UP001066276">
    <property type="component" value="Chromosome 8"/>
</dbReference>
<protein>
    <submittedName>
        <fullName evidence="2">Uncharacterized protein</fullName>
    </submittedName>
</protein>
<proteinExistence type="predicted"/>
<comment type="caution">
    <text evidence="2">The sequence shown here is derived from an EMBL/GenBank/DDBJ whole genome shotgun (WGS) entry which is preliminary data.</text>
</comment>
<evidence type="ECO:0000256" key="1">
    <source>
        <dbReference type="SAM" id="MobiDB-lite"/>
    </source>
</evidence>
<evidence type="ECO:0000313" key="3">
    <source>
        <dbReference type="Proteomes" id="UP001066276"/>
    </source>
</evidence>
<reference evidence="2" key="1">
    <citation type="journal article" date="2022" name="bioRxiv">
        <title>Sequencing and chromosome-scale assembly of the giantPleurodeles waltlgenome.</title>
        <authorList>
            <person name="Brown T."/>
            <person name="Elewa A."/>
            <person name="Iarovenko S."/>
            <person name="Subramanian E."/>
            <person name="Araus A.J."/>
            <person name="Petzold A."/>
            <person name="Susuki M."/>
            <person name="Suzuki K.-i.T."/>
            <person name="Hayashi T."/>
            <person name="Toyoda A."/>
            <person name="Oliveira C."/>
            <person name="Osipova E."/>
            <person name="Leigh N.D."/>
            <person name="Simon A."/>
            <person name="Yun M.H."/>
        </authorList>
    </citation>
    <scope>NUCLEOTIDE SEQUENCE</scope>
    <source>
        <strain evidence="2">20211129_DDA</strain>
        <tissue evidence="2">Liver</tissue>
    </source>
</reference>
<dbReference type="EMBL" id="JANPWB010000012">
    <property type="protein sequence ID" value="KAJ1114661.1"/>
    <property type="molecule type" value="Genomic_DNA"/>
</dbReference>
<organism evidence="2 3">
    <name type="scientific">Pleurodeles waltl</name>
    <name type="common">Iberian ribbed newt</name>
    <dbReference type="NCBI Taxonomy" id="8319"/>
    <lineage>
        <taxon>Eukaryota</taxon>
        <taxon>Metazoa</taxon>
        <taxon>Chordata</taxon>
        <taxon>Craniata</taxon>
        <taxon>Vertebrata</taxon>
        <taxon>Euteleostomi</taxon>
        <taxon>Amphibia</taxon>
        <taxon>Batrachia</taxon>
        <taxon>Caudata</taxon>
        <taxon>Salamandroidea</taxon>
        <taxon>Salamandridae</taxon>
        <taxon>Pleurodelinae</taxon>
        <taxon>Pleurodeles</taxon>
    </lineage>
</organism>
<accession>A0AAV7NF96</accession>
<gene>
    <name evidence="2" type="ORF">NDU88_002896</name>
</gene>
<feature type="region of interest" description="Disordered" evidence="1">
    <location>
        <begin position="56"/>
        <end position="96"/>
    </location>
</feature>
<name>A0AAV7NF96_PLEWA</name>
<keyword evidence="3" id="KW-1185">Reference proteome</keyword>
<sequence length="180" mass="18888">MCRPDFLDLLIRGSSELALTQLSGSSGALWKRAALELLCSRRAIAQAPLWGEAGRGRASTGKNWLSPGRPKARPGGCRKVRSGSGALEGPGKSSWAQQGQPLLWNTWSGAQLQGRRVMDPVCLETAGPLSNSACLADGECPWGPRDEVSTTGAVGQTLKNGPEVCAAKKIAVLTLNSPPL</sequence>
<dbReference type="AlphaFoldDB" id="A0AAV7NF96"/>
<feature type="compositionally biased region" description="Basic residues" evidence="1">
    <location>
        <begin position="70"/>
        <end position="81"/>
    </location>
</feature>